<protein>
    <submittedName>
        <fullName evidence="1">Uncharacterized protein</fullName>
    </submittedName>
</protein>
<sequence length="186" mass="22529">MNENSSEVNDILAEENNIIYEEYQEYDDNFLKNINYKNYENKEITTLFEKEISPFFDDNNKPTKEDLVSIFNKFEIKNYLLTLNINTDDNRITTFEENFKSYLNKLKINKKENLRININIAFKNVFRETLYDPDNIKHNVADFKILNIINEREKDDFNEDEKRDIIYILQKYTIFVPNAIKNIEEY</sequence>
<dbReference type="EMBL" id="MCOG01000439">
    <property type="protein sequence ID" value="ORY06412.1"/>
    <property type="molecule type" value="Genomic_DNA"/>
</dbReference>
<keyword evidence="2" id="KW-1185">Reference proteome</keyword>
<evidence type="ECO:0000313" key="2">
    <source>
        <dbReference type="Proteomes" id="UP000193920"/>
    </source>
</evidence>
<reference evidence="1 2" key="1">
    <citation type="submission" date="2016-08" db="EMBL/GenBank/DDBJ databases">
        <title>A Parts List for Fungal Cellulosomes Revealed by Comparative Genomics.</title>
        <authorList>
            <consortium name="DOE Joint Genome Institute"/>
            <person name="Haitjema C.H."/>
            <person name="Gilmore S.P."/>
            <person name="Henske J.K."/>
            <person name="Solomon K.V."/>
            <person name="De Groot R."/>
            <person name="Kuo A."/>
            <person name="Mondo S.J."/>
            <person name="Salamov A.A."/>
            <person name="Labutti K."/>
            <person name="Zhao Z."/>
            <person name="Chiniquy J."/>
            <person name="Barry K."/>
            <person name="Brewer H.M."/>
            <person name="Purvine S.O."/>
            <person name="Wright A.T."/>
            <person name="Boxma B."/>
            <person name="Van Alen T."/>
            <person name="Hackstein J.H."/>
            <person name="Baker S.E."/>
            <person name="Grigoriev I.V."/>
            <person name="O'Malley M.A."/>
        </authorList>
    </citation>
    <scope>NUCLEOTIDE SEQUENCE [LARGE SCALE GENOMIC DNA]</scope>
    <source>
        <strain evidence="1 2">G1</strain>
    </source>
</reference>
<name>A0A1Y1Z827_9FUNG</name>
<accession>A0A1Y1Z827</accession>
<evidence type="ECO:0000313" key="1">
    <source>
        <dbReference type="EMBL" id="ORY06412.1"/>
    </source>
</evidence>
<proteinExistence type="predicted"/>
<dbReference type="Proteomes" id="UP000193920">
    <property type="component" value="Unassembled WGS sequence"/>
</dbReference>
<comment type="caution">
    <text evidence="1">The sequence shown here is derived from an EMBL/GenBank/DDBJ whole genome shotgun (WGS) entry which is preliminary data.</text>
</comment>
<dbReference type="AlphaFoldDB" id="A0A1Y1Z827"/>
<organism evidence="1 2">
    <name type="scientific">Neocallimastix californiae</name>
    <dbReference type="NCBI Taxonomy" id="1754190"/>
    <lineage>
        <taxon>Eukaryota</taxon>
        <taxon>Fungi</taxon>
        <taxon>Fungi incertae sedis</taxon>
        <taxon>Chytridiomycota</taxon>
        <taxon>Chytridiomycota incertae sedis</taxon>
        <taxon>Neocallimastigomycetes</taxon>
        <taxon>Neocallimastigales</taxon>
        <taxon>Neocallimastigaceae</taxon>
        <taxon>Neocallimastix</taxon>
    </lineage>
</organism>
<gene>
    <name evidence="1" type="ORF">LY90DRAFT_519204</name>
</gene>